<feature type="transmembrane region" description="Helical" evidence="2">
    <location>
        <begin position="167"/>
        <end position="186"/>
    </location>
</feature>
<evidence type="ECO:0000256" key="1">
    <source>
        <dbReference type="SAM" id="MobiDB-lite"/>
    </source>
</evidence>
<dbReference type="Proteomes" id="UP000807716">
    <property type="component" value="Unassembled WGS sequence"/>
</dbReference>
<comment type="caution">
    <text evidence="3">The sequence shown here is derived from an EMBL/GenBank/DDBJ whole genome shotgun (WGS) entry which is preliminary data.</text>
</comment>
<gene>
    <name evidence="3" type="ORF">DFQ27_005861</name>
</gene>
<accession>A0A9P6U203</accession>
<keyword evidence="2" id="KW-0472">Membrane</keyword>
<feature type="compositionally biased region" description="Basic and acidic residues" evidence="1">
    <location>
        <begin position="390"/>
        <end position="404"/>
    </location>
</feature>
<protein>
    <submittedName>
        <fullName evidence="3">Uncharacterized protein</fullName>
    </submittedName>
</protein>
<dbReference type="OrthoDB" id="2410577at2759"/>
<dbReference type="AlphaFoldDB" id="A0A9P6U203"/>
<sequence length="440" mass="46989">MPIPTDQSLMDYVLIFSQGWDVGRYLRESDIDLYRFAVANLQNRGNCALDHYCQPNNTTDTFRPYGIDSARFSPFPSSLVGTCQPLLPANSVCFSSTSCQNWAGPSNSDALSLDASRTRCSFSDSVLTSRNYTQGGTCVPLGTNPSVYSWIRSDSDAPPGYNSMQKYLLLSSGVFLMLALLGYVRFKHQARERQRQAALRQQTTYRPPDPEDDGLPSYGQHTRDARVTGLAAEEIGMYGFPSDGPPDRQQQQHQQHQNPYGGFSMYYPPPQGSPPPHMTPTSSLPPPLDYFTATTANPAAATATATVPTPSGTVTMDPLTVAALSSAAAAATAGQDTDDRATTMTTASTTAASSPQLSAMKATKEEGKDDEDRGEQEAEGRPGSSRSLSTKRESLLAESPKGDEANSSSNSSTMAPGYSPSSTSPSSSSSGLGSVTTPPN</sequence>
<proteinExistence type="predicted"/>
<evidence type="ECO:0000313" key="4">
    <source>
        <dbReference type="Proteomes" id="UP000807716"/>
    </source>
</evidence>
<feature type="region of interest" description="Disordered" evidence="1">
    <location>
        <begin position="194"/>
        <end position="221"/>
    </location>
</feature>
<feature type="compositionally biased region" description="Low complexity" evidence="1">
    <location>
        <begin position="416"/>
        <end position="440"/>
    </location>
</feature>
<keyword evidence="4" id="KW-1185">Reference proteome</keyword>
<keyword evidence="2" id="KW-1133">Transmembrane helix</keyword>
<feature type="compositionally biased region" description="Low complexity" evidence="1">
    <location>
        <begin position="342"/>
        <end position="354"/>
    </location>
</feature>
<dbReference type="EMBL" id="JAAAJB010000421">
    <property type="protein sequence ID" value="KAG0256197.1"/>
    <property type="molecule type" value="Genomic_DNA"/>
</dbReference>
<feature type="region of interest" description="Disordered" evidence="1">
    <location>
        <begin position="331"/>
        <end position="440"/>
    </location>
</feature>
<reference evidence="3" key="1">
    <citation type="journal article" date="2020" name="Fungal Divers.">
        <title>Resolving the Mortierellaceae phylogeny through synthesis of multi-gene phylogenetics and phylogenomics.</title>
        <authorList>
            <person name="Vandepol N."/>
            <person name="Liber J."/>
            <person name="Desiro A."/>
            <person name="Na H."/>
            <person name="Kennedy M."/>
            <person name="Barry K."/>
            <person name="Grigoriev I.V."/>
            <person name="Miller A.N."/>
            <person name="O'Donnell K."/>
            <person name="Stajich J.E."/>
            <person name="Bonito G."/>
        </authorList>
    </citation>
    <scope>NUCLEOTIDE SEQUENCE</scope>
    <source>
        <strain evidence="3">BC1065</strain>
    </source>
</reference>
<evidence type="ECO:0000256" key="2">
    <source>
        <dbReference type="SAM" id="Phobius"/>
    </source>
</evidence>
<keyword evidence="2" id="KW-0812">Transmembrane</keyword>
<feature type="compositionally biased region" description="Pro residues" evidence="1">
    <location>
        <begin position="267"/>
        <end position="286"/>
    </location>
</feature>
<name>A0A9P6U203_9FUNG</name>
<feature type="compositionally biased region" description="Basic and acidic residues" evidence="1">
    <location>
        <begin position="362"/>
        <end position="380"/>
    </location>
</feature>
<feature type="region of interest" description="Disordered" evidence="1">
    <location>
        <begin position="236"/>
        <end position="286"/>
    </location>
</feature>
<evidence type="ECO:0000313" key="3">
    <source>
        <dbReference type="EMBL" id="KAG0256197.1"/>
    </source>
</evidence>
<feature type="compositionally biased region" description="Polar residues" evidence="1">
    <location>
        <begin position="405"/>
        <end position="414"/>
    </location>
</feature>
<organism evidence="3 4">
    <name type="scientific">Actinomortierella ambigua</name>
    <dbReference type="NCBI Taxonomy" id="1343610"/>
    <lineage>
        <taxon>Eukaryota</taxon>
        <taxon>Fungi</taxon>
        <taxon>Fungi incertae sedis</taxon>
        <taxon>Mucoromycota</taxon>
        <taxon>Mortierellomycotina</taxon>
        <taxon>Mortierellomycetes</taxon>
        <taxon>Mortierellales</taxon>
        <taxon>Mortierellaceae</taxon>
        <taxon>Actinomortierella</taxon>
    </lineage>
</organism>